<evidence type="ECO:0000313" key="5">
    <source>
        <dbReference type="Proteomes" id="UP000277580"/>
    </source>
</evidence>
<dbReference type="InterPro" id="IPR036188">
    <property type="entry name" value="FAD/NAD-bd_sf"/>
</dbReference>
<dbReference type="Gene3D" id="3.50.50.60">
    <property type="entry name" value="FAD/NAD(P)-binding domain"/>
    <property type="match status" value="1"/>
</dbReference>
<dbReference type="PANTHER" id="PTHR23023">
    <property type="entry name" value="DIMETHYLANILINE MONOOXYGENASE"/>
    <property type="match status" value="1"/>
</dbReference>
<dbReference type="AlphaFoldDB" id="A0A3N4K9Q8"/>
<organism evidence="4 5">
    <name type="scientific">Morchella conica CCBAS932</name>
    <dbReference type="NCBI Taxonomy" id="1392247"/>
    <lineage>
        <taxon>Eukaryota</taxon>
        <taxon>Fungi</taxon>
        <taxon>Dikarya</taxon>
        <taxon>Ascomycota</taxon>
        <taxon>Pezizomycotina</taxon>
        <taxon>Pezizomycetes</taxon>
        <taxon>Pezizales</taxon>
        <taxon>Morchellaceae</taxon>
        <taxon>Morchella</taxon>
    </lineage>
</organism>
<dbReference type="InParanoid" id="A0A3N4K9Q8"/>
<keyword evidence="1" id="KW-0285">Flavoprotein</keyword>
<gene>
    <name evidence="4" type="ORF">P167DRAFT_579541</name>
</gene>
<evidence type="ECO:0008006" key="6">
    <source>
        <dbReference type="Google" id="ProtNLM"/>
    </source>
</evidence>
<evidence type="ECO:0000256" key="2">
    <source>
        <dbReference type="ARBA" id="ARBA00022827"/>
    </source>
</evidence>
<keyword evidence="2" id="KW-0274">FAD</keyword>
<proteinExistence type="predicted"/>
<dbReference type="InterPro" id="IPR050346">
    <property type="entry name" value="FMO-like"/>
</dbReference>
<evidence type="ECO:0000256" key="1">
    <source>
        <dbReference type="ARBA" id="ARBA00022630"/>
    </source>
</evidence>
<dbReference type="EMBL" id="ML119192">
    <property type="protein sequence ID" value="RPB07193.1"/>
    <property type="molecule type" value="Genomic_DNA"/>
</dbReference>
<protein>
    <recommendedName>
        <fullName evidence="6">FAD/NAD(P)-binding domain-containing protein</fullName>
    </recommendedName>
</protein>
<reference evidence="4 5" key="1">
    <citation type="journal article" date="2018" name="Nat. Ecol. Evol.">
        <title>Pezizomycetes genomes reveal the molecular basis of ectomycorrhizal truffle lifestyle.</title>
        <authorList>
            <person name="Murat C."/>
            <person name="Payen T."/>
            <person name="Noel B."/>
            <person name="Kuo A."/>
            <person name="Morin E."/>
            <person name="Chen J."/>
            <person name="Kohler A."/>
            <person name="Krizsan K."/>
            <person name="Balestrini R."/>
            <person name="Da Silva C."/>
            <person name="Montanini B."/>
            <person name="Hainaut M."/>
            <person name="Levati E."/>
            <person name="Barry K.W."/>
            <person name="Belfiori B."/>
            <person name="Cichocki N."/>
            <person name="Clum A."/>
            <person name="Dockter R.B."/>
            <person name="Fauchery L."/>
            <person name="Guy J."/>
            <person name="Iotti M."/>
            <person name="Le Tacon F."/>
            <person name="Lindquist E.A."/>
            <person name="Lipzen A."/>
            <person name="Malagnac F."/>
            <person name="Mello A."/>
            <person name="Molinier V."/>
            <person name="Miyauchi S."/>
            <person name="Poulain J."/>
            <person name="Riccioni C."/>
            <person name="Rubini A."/>
            <person name="Sitrit Y."/>
            <person name="Splivallo R."/>
            <person name="Traeger S."/>
            <person name="Wang M."/>
            <person name="Zifcakova L."/>
            <person name="Wipf D."/>
            <person name="Zambonelli A."/>
            <person name="Paolocci F."/>
            <person name="Nowrousian M."/>
            <person name="Ottonello S."/>
            <person name="Baldrian P."/>
            <person name="Spatafora J.W."/>
            <person name="Henrissat B."/>
            <person name="Nagy L.G."/>
            <person name="Aury J.M."/>
            <person name="Wincker P."/>
            <person name="Grigoriev I.V."/>
            <person name="Bonfante P."/>
            <person name="Martin F.M."/>
        </authorList>
    </citation>
    <scope>NUCLEOTIDE SEQUENCE [LARGE SCALE GENOMIC DNA]</scope>
    <source>
        <strain evidence="4 5">CCBAS932</strain>
    </source>
</reference>
<sequence>MHKCDMIINSTVVPISARVYLSPEQHIQPQQRRSFVPSVEGTTSQPFIPDLEDTGFTGLKSHSQSLGAQLERPAAPKVERVLVYGGGKSALDVVSTCVNLGKHVYWVIRKDGSGAPSLKPSHLFGQNTDAFIGSRYAPKWHPNCLWENTHSCVVTKPEILDFLHKSEKVTVYRAGIGSLSGQSKVTLTDGTDVEVDALIFATGWNTTVQDPSRSGSMSPGRFRVSSAAHLGLPYPKDYYPKELSQNITATLLWVPNVPHTPFRLYNRILPTELYKSNDRLFVFVGAIGTGYTAIVSEVNAVWAVAWMTGKLELKISAKEMEKEVALLDVWVKKRYLTVGEKIPYILYDFLPVSQLRP</sequence>
<accession>A0A3N4K9Q8</accession>
<dbReference type="Proteomes" id="UP000277580">
    <property type="component" value="Unassembled WGS sequence"/>
</dbReference>
<dbReference type="GO" id="GO:0016491">
    <property type="term" value="F:oxidoreductase activity"/>
    <property type="evidence" value="ECO:0007669"/>
    <property type="project" value="UniProtKB-KW"/>
</dbReference>
<evidence type="ECO:0000256" key="3">
    <source>
        <dbReference type="ARBA" id="ARBA00023002"/>
    </source>
</evidence>
<dbReference type="SUPFAM" id="SSF51905">
    <property type="entry name" value="FAD/NAD(P)-binding domain"/>
    <property type="match status" value="1"/>
</dbReference>
<keyword evidence="3" id="KW-0560">Oxidoreductase</keyword>
<evidence type="ECO:0000313" key="4">
    <source>
        <dbReference type="EMBL" id="RPB07193.1"/>
    </source>
</evidence>
<dbReference type="STRING" id="1392247.A0A3N4K9Q8"/>
<name>A0A3N4K9Q8_9PEZI</name>
<dbReference type="OrthoDB" id="2915840at2759"/>
<keyword evidence="5" id="KW-1185">Reference proteome</keyword>